<evidence type="ECO:0000256" key="2">
    <source>
        <dbReference type="ARBA" id="ARBA00023002"/>
    </source>
</evidence>
<dbReference type="Proteomes" id="UP000198761">
    <property type="component" value="Unassembled WGS sequence"/>
</dbReference>
<evidence type="ECO:0000313" key="4">
    <source>
        <dbReference type="EMBL" id="SEO25116.1"/>
    </source>
</evidence>
<dbReference type="EMBL" id="FOCE01000017">
    <property type="protein sequence ID" value="SEO25116.1"/>
    <property type="molecule type" value="Genomic_DNA"/>
</dbReference>
<dbReference type="RefSeq" id="WP_091303584.1">
    <property type="nucleotide sequence ID" value="NZ_FOCE01000017.1"/>
</dbReference>
<organism evidence="4 5">
    <name type="scientific">Gemmobacter aquatilis</name>
    <dbReference type="NCBI Taxonomy" id="933059"/>
    <lineage>
        <taxon>Bacteria</taxon>
        <taxon>Pseudomonadati</taxon>
        <taxon>Pseudomonadota</taxon>
        <taxon>Alphaproteobacteria</taxon>
        <taxon>Rhodobacterales</taxon>
        <taxon>Paracoccaceae</taxon>
        <taxon>Gemmobacter</taxon>
    </lineage>
</organism>
<dbReference type="PANTHER" id="PTHR10204:SF34">
    <property type="entry name" value="NAD(P)H DEHYDROGENASE [QUINONE] 1 ISOFORM 1"/>
    <property type="match status" value="1"/>
</dbReference>
<dbReference type="InterPro" id="IPR003680">
    <property type="entry name" value="Flavodoxin_fold"/>
</dbReference>
<dbReference type="Pfam" id="PF02525">
    <property type="entry name" value="Flavodoxin_2"/>
    <property type="match status" value="1"/>
</dbReference>
<dbReference type="Gene3D" id="3.40.50.360">
    <property type="match status" value="1"/>
</dbReference>
<evidence type="ECO:0000259" key="3">
    <source>
        <dbReference type="Pfam" id="PF02525"/>
    </source>
</evidence>
<reference evidence="4 5" key="1">
    <citation type="submission" date="2016-10" db="EMBL/GenBank/DDBJ databases">
        <authorList>
            <person name="de Groot N.N."/>
        </authorList>
    </citation>
    <scope>NUCLEOTIDE SEQUENCE [LARGE SCALE GENOMIC DNA]</scope>
    <source>
        <strain evidence="4 5">DSM 3857</strain>
    </source>
</reference>
<dbReference type="OrthoDB" id="9798454at2"/>
<proteinExistence type="inferred from homology"/>
<accession>A0A1H8N6E3</accession>
<name>A0A1H8N6E3_9RHOB</name>
<dbReference type="PANTHER" id="PTHR10204">
    <property type="entry name" value="NAD P H OXIDOREDUCTASE-RELATED"/>
    <property type="match status" value="1"/>
</dbReference>
<dbReference type="STRING" id="933059.SAMN04488103_11710"/>
<comment type="similarity">
    <text evidence="1">Belongs to the NAD(P)H dehydrogenase (quinone) family.</text>
</comment>
<dbReference type="AlphaFoldDB" id="A0A1H8N6E3"/>
<evidence type="ECO:0000256" key="1">
    <source>
        <dbReference type="ARBA" id="ARBA00006252"/>
    </source>
</evidence>
<dbReference type="InterPro" id="IPR051545">
    <property type="entry name" value="NAD(P)H_dehydrogenase_qn"/>
</dbReference>
<keyword evidence="5" id="KW-1185">Reference proteome</keyword>
<feature type="domain" description="Flavodoxin-like fold" evidence="3">
    <location>
        <begin position="3"/>
        <end position="138"/>
    </location>
</feature>
<dbReference type="GO" id="GO:0003955">
    <property type="term" value="F:NAD(P)H dehydrogenase (quinone) activity"/>
    <property type="evidence" value="ECO:0007669"/>
    <property type="project" value="TreeGrafter"/>
</dbReference>
<evidence type="ECO:0000313" key="5">
    <source>
        <dbReference type="Proteomes" id="UP000198761"/>
    </source>
</evidence>
<dbReference type="SUPFAM" id="SSF52218">
    <property type="entry name" value="Flavoproteins"/>
    <property type="match status" value="1"/>
</dbReference>
<gene>
    <name evidence="4" type="ORF">SAMN04488103_11710</name>
</gene>
<keyword evidence="2" id="KW-0560">Oxidoreductase</keyword>
<dbReference type="GO" id="GO:0005829">
    <property type="term" value="C:cytosol"/>
    <property type="evidence" value="ECO:0007669"/>
    <property type="project" value="TreeGrafter"/>
</dbReference>
<sequence>MSRALVLFAHPCAESFSASLHRAVVDSLTAKGWEVDDCDLNAEGFSPVLTEAERRGYHETDSNIAPVQGYVERLRAAQALVLVFPVWNFGFPAILKGFFDRVFLPGVSFRLEDGLVKPNLTHIRKLAAVTTYGGTRWRAIGAGDPPRKIVTRAVWHVTRPDKLRYLAQYDMNRATGAQRGAFLARVKSEMEAF</sequence>
<dbReference type="InterPro" id="IPR029039">
    <property type="entry name" value="Flavoprotein-like_sf"/>
</dbReference>
<protein>
    <submittedName>
        <fullName evidence="4">Putative NADPH-quinone reductase (Modulator of drug activity B)</fullName>
    </submittedName>
</protein>